<evidence type="ECO:0000313" key="3">
    <source>
        <dbReference type="Proteomes" id="UP000215914"/>
    </source>
</evidence>
<sequence length="193" mass="21915">MQAKPRITTEIAQDEDIPDFFDFEVREPTARSELESSCGVRFDVGSSSSGMSEYDNDLIRMDEKMKFIETLDGDEDEDVGKMQKRVVVLEQDSALKDAQISSLQARVFTKDQIINQLQGDVNLQMSVVFYLKSKLEKKSGQEFAGEHDDPMNVAQHERTAEEKAAADAKREADLNEYLAAAQKKKKKKKKKKK</sequence>
<reference evidence="2" key="2">
    <citation type="submission" date="2020-06" db="EMBL/GenBank/DDBJ databases">
        <title>Helianthus annuus Genome sequencing and assembly Release 2.</title>
        <authorList>
            <person name="Gouzy J."/>
            <person name="Langlade N."/>
            <person name="Munos S."/>
        </authorList>
    </citation>
    <scope>NUCLEOTIDE SEQUENCE</scope>
    <source>
        <tissue evidence="2">Leaves</tissue>
    </source>
</reference>
<proteinExistence type="predicted"/>
<name>A0A9K3JSU9_HELAN</name>
<protein>
    <submittedName>
        <fullName evidence="2">Uncharacterized protein</fullName>
    </submittedName>
</protein>
<comment type="caution">
    <text evidence="2">The sequence shown here is derived from an EMBL/GenBank/DDBJ whole genome shotgun (WGS) entry which is preliminary data.</text>
</comment>
<keyword evidence="3" id="KW-1185">Reference proteome</keyword>
<accession>A0A9K3JSU9</accession>
<reference evidence="2" key="1">
    <citation type="journal article" date="2017" name="Nature">
        <title>The sunflower genome provides insights into oil metabolism, flowering and Asterid evolution.</title>
        <authorList>
            <person name="Badouin H."/>
            <person name="Gouzy J."/>
            <person name="Grassa C.J."/>
            <person name="Murat F."/>
            <person name="Staton S.E."/>
            <person name="Cottret L."/>
            <person name="Lelandais-Briere C."/>
            <person name="Owens G.L."/>
            <person name="Carrere S."/>
            <person name="Mayjonade B."/>
            <person name="Legrand L."/>
            <person name="Gill N."/>
            <person name="Kane N.C."/>
            <person name="Bowers J.E."/>
            <person name="Hubner S."/>
            <person name="Bellec A."/>
            <person name="Berard A."/>
            <person name="Berges H."/>
            <person name="Blanchet N."/>
            <person name="Boniface M.C."/>
            <person name="Brunel D."/>
            <person name="Catrice O."/>
            <person name="Chaidir N."/>
            <person name="Claudel C."/>
            <person name="Donnadieu C."/>
            <person name="Faraut T."/>
            <person name="Fievet G."/>
            <person name="Helmstetter N."/>
            <person name="King M."/>
            <person name="Knapp S.J."/>
            <person name="Lai Z."/>
            <person name="Le Paslier M.C."/>
            <person name="Lippi Y."/>
            <person name="Lorenzon L."/>
            <person name="Mandel J.R."/>
            <person name="Marage G."/>
            <person name="Marchand G."/>
            <person name="Marquand E."/>
            <person name="Bret-Mestries E."/>
            <person name="Morien E."/>
            <person name="Nambeesan S."/>
            <person name="Nguyen T."/>
            <person name="Pegot-Espagnet P."/>
            <person name="Pouilly N."/>
            <person name="Raftis F."/>
            <person name="Sallet E."/>
            <person name="Schiex T."/>
            <person name="Thomas J."/>
            <person name="Vandecasteele C."/>
            <person name="Vares D."/>
            <person name="Vear F."/>
            <person name="Vautrin S."/>
            <person name="Crespi M."/>
            <person name="Mangin B."/>
            <person name="Burke J.M."/>
            <person name="Salse J."/>
            <person name="Munos S."/>
            <person name="Vincourt P."/>
            <person name="Rieseberg L.H."/>
            <person name="Langlade N.B."/>
        </authorList>
    </citation>
    <scope>NUCLEOTIDE SEQUENCE</scope>
    <source>
        <tissue evidence="2">Leaves</tissue>
    </source>
</reference>
<organism evidence="2 3">
    <name type="scientific">Helianthus annuus</name>
    <name type="common">Common sunflower</name>
    <dbReference type="NCBI Taxonomy" id="4232"/>
    <lineage>
        <taxon>Eukaryota</taxon>
        <taxon>Viridiplantae</taxon>
        <taxon>Streptophyta</taxon>
        <taxon>Embryophyta</taxon>
        <taxon>Tracheophyta</taxon>
        <taxon>Spermatophyta</taxon>
        <taxon>Magnoliopsida</taxon>
        <taxon>eudicotyledons</taxon>
        <taxon>Gunneridae</taxon>
        <taxon>Pentapetalae</taxon>
        <taxon>asterids</taxon>
        <taxon>campanulids</taxon>
        <taxon>Asterales</taxon>
        <taxon>Asteraceae</taxon>
        <taxon>Asteroideae</taxon>
        <taxon>Heliantheae alliance</taxon>
        <taxon>Heliantheae</taxon>
        <taxon>Helianthus</taxon>
    </lineage>
</organism>
<evidence type="ECO:0000313" key="2">
    <source>
        <dbReference type="EMBL" id="KAF5820725.1"/>
    </source>
</evidence>
<dbReference type="Proteomes" id="UP000215914">
    <property type="component" value="Unassembled WGS sequence"/>
</dbReference>
<dbReference type="AlphaFoldDB" id="A0A9K3JSU9"/>
<evidence type="ECO:0000256" key="1">
    <source>
        <dbReference type="SAM" id="MobiDB-lite"/>
    </source>
</evidence>
<gene>
    <name evidence="2" type="ORF">HanXRQr2_Chr01g0005411</name>
</gene>
<dbReference type="Gramene" id="mRNA:HanXRQr2_Chr01g0005411">
    <property type="protein sequence ID" value="CDS:HanXRQr2_Chr01g0005411.1"/>
    <property type="gene ID" value="HanXRQr2_Chr01g0005411"/>
</dbReference>
<dbReference type="EMBL" id="MNCJ02000316">
    <property type="protein sequence ID" value="KAF5820725.1"/>
    <property type="molecule type" value="Genomic_DNA"/>
</dbReference>
<feature type="region of interest" description="Disordered" evidence="1">
    <location>
        <begin position="140"/>
        <end position="169"/>
    </location>
</feature>